<dbReference type="Pfam" id="PF00672">
    <property type="entry name" value="HAMP"/>
    <property type="match status" value="1"/>
</dbReference>
<dbReference type="AlphaFoldDB" id="A0A927H866"/>
<accession>A0A927H866</accession>
<keyword evidence="8" id="KW-0067">ATP-binding</keyword>
<dbReference type="EMBL" id="JACXIY010000029">
    <property type="protein sequence ID" value="MBD2871368.1"/>
    <property type="molecule type" value="Genomic_DNA"/>
</dbReference>
<evidence type="ECO:0000256" key="11">
    <source>
        <dbReference type="ARBA" id="ARBA00023136"/>
    </source>
</evidence>
<dbReference type="SUPFAM" id="SSF55874">
    <property type="entry name" value="ATPase domain of HSP90 chaperone/DNA topoisomerase II/histidine kinase"/>
    <property type="match status" value="1"/>
</dbReference>
<dbReference type="Gene3D" id="3.30.565.10">
    <property type="entry name" value="Histidine kinase-like ATPase, C-terminal domain"/>
    <property type="match status" value="1"/>
</dbReference>
<evidence type="ECO:0000313" key="15">
    <source>
        <dbReference type="Proteomes" id="UP000632125"/>
    </source>
</evidence>
<dbReference type="PANTHER" id="PTHR34220:SF11">
    <property type="entry name" value="SENSOR PROTEIN KINASE HPTS"/>
    <property type="match status" value="1"/>
</dbReference>
<proteinExistence type="predicted"/>
<evidence type="ECO:0000256" key="5">
    <source>
        <dbReference type="ARBA" id="ARBA00022692"/>
    </source>
</evidence>
<dbReference type="InterPro" id="IPR010559">
    <property type="entry name" value="Sig_transdc_His_kin_internal"/>
</dbReference>
<keyword evidence="4" id="KW-0808">Transferase</keyword>
<keyword evidence="6" id="KW-0547">Nucleotide-binding</keyword>
<dbReference type="InterPro" id="IPR036890">
    <property type="entry name" value="HATPase_C_sf"/>
</dbReference>
<evidence type="ECO:0000259" key="13">
    <source>
        <dbReference type="PROSITE" id="PS50885"/>
    </source>
</evidence>
<gene>
    <name evidence="14" type="ORF">IDH41_22530</name>
</gene>
<dbReference type="PANTHER" id="PTHR34220">
    <property type="entry name" value="SENSOR HISTIDINE KINASE YPDA"/>
    <property type="match status" value="1"/>
</dbReference>
<evidence type="ECO:0000256" key="8">
    <source>
        <dbReference type="ARBA" id="ARBA00022840"/>
    </source>
</evidence>
<dbReference type="GO" id="GO:0005886">
    <property type="term" value="C:plasma membrane"/>
    <property type="evidence" value="ECO:0007669"/>
    <property type="project" value="UniProtKB-SubCell"/>
</dbReference>
<evidence type="ECO:0000256" key="12">
    <source>
        <dbReference type="SAM" id="Phobius"/>
    </source>
</evidence>
<dbReference type="InterPro" id="IPR050640">
    <property type="entry name" value="Bact_2-comp_sensor_kinase"/>
</dbReference>
<keyword evidence="3" id="KW-0597">Phosphoprotein</keyword>
<keyword evidence="10" id="KW-0902">Two-component regulatory system</keyword>
<dbReference type="SUPFAM" id="SSF158472">
    <property type="entry name" value="HAMP domain-like"/>
    <property type="match status" value="1"/>
</dbReference>
<feature type="domain" description="HAMP" evidence="13">
    <location>
        <begin position="330"/>
        <end position="383"/>
    </location>
</feature>
<evidence type="ECO:0000256" key="4">
    <source>
        <dbReference type="ARBA" id="ARBA00022679"/>
    </source>
</evidence>
<dbReference type="RefSeq" id="WP_190865104.1">
    <property type="nucleotide sequence ID" value="NZ_JACXIY010000029.1"/>
</dbReference>
<dbReference type="GO" id="GO:0000155">
    <property type="term" value="F:phosphorelay sensor kinase activity"/>
    <property type="evidence" value="ECO:0007669"/>
    <property type="project" value="InterPro"/>
</dbReference>
<evidence type="ECO:0000256" key="7">
    <source>
        <dbReference type="ARBA" id="ARBA00022777"/>
    </source>
</evidence>
<evidence type="ECO:0000256" key="10">
    <source>
        <dbReference type="ARBA" id="ARBA00023012"/>
    </source>
</evidence>
<dbReference type="Pfam" id="PF06580">
    <property type="entry name" value="His_kinase"/>
    <property type="match status" value="1"/>
</dbReference>
<feature type="transmembrane region" description="Helical" evidence="12">
    <location>
        <begin position="309"/>
        <end position="332"/>
    </location>
</feature>
<dbReference type="CDD" id="cd06225">
    <property type="entry name" value="HAMP"/>
    <property type="match status" value="1"/>
</dbReference>
<keyword evidence="5 12" id="KW-0812">Transmembrane</keyword>
<keyword evidence="9 12" id="KW-1133">Transmembrane helix</keyword>
<organism evidence="14 15">
    <name type="scientific">Paenibacillus arenilitoris</name>
    <dbReference type="NCBI Taxonomy" id="2772299"/>
    <lineage>
        <taxon>Bacteria</taxon>
        <taxon>Bacillati</taxon>
        <taxon>Bacillota</taxon>
        <taxon>Bacilli</taxon>
        <taxon>Bacillales</taxon>
        <taxon>Paenibacillaceae</taxon>
        <taxon>Paenibacillus</taxon>
    </lineage>
</organism>
<dbReference type="SMART" id="SM00304">
    <property type="entry name" value="HAMP"/>
    <property type="match status" value="1"/>
</dbReference>
<dbReference type="Proteomes" id="UP000632125">
    <property type="component" value="Unassembled WGS sequence"/>
</dbReference>
<keyword evidence="15" id="KW-1185">Reference proteome</keyword>
<feature type="transmembrane region" description="Helical" evidence="12">
    <location>
        <begin position="12"/>
        <end position="37"/>
    </location>
</feature>
<evidence type="ECO:0000256" key="6">
    <source>
        <dbReference type="ARBA" id="ARBA00022741"/>
    </source>
</evidence>
<keyword evidence="11 12" id="KW-0472">Membrane</keyword>
<keyword evidence="2" id="KW-1003">Cell membrane</keyword>
<protein>
    <submittedName>
        <fullName evidence="14">Histidine kinase</fullName>
    </submittedName>
</protein>
<dbReference type="InterPro" id="IPR003660">
    <property type="entry name" value="HAMP_dom"/>
</dbReference>
<comment type="caution">
    <text evidence="14">The sequence shown here is derived from an EMBL/GenBank/DDBJ whole genome shotgun (WGS) entry which is preliminary data.</text>
</comment>
<comment type="subcellular location">
    <subcellularLocation>
        <location evidence="1">Cell membrane</location>
        <topology evidence="1">Multi-pass membrane protein</topology>
    </subcellularLocation>
</comment>
<dbReference type="PROSITE" id="PS50885">
    <property type="entry name" value="HAMP"/>
    <property type="match status" value="1"/>
</dbReference>
<dbReference type="GO" id="GO:0005524">
    <property type="term" value="F:ATP binding"/>
    <property type="evidence" value="ECO:0007669"/>
    <property type="project" value="UniProtKB-KW"/>
</dbReference>
<sequence length="620" mass="70456">MKLSLLFGQIKYRMLLITLIVITMSLTIGFTIIIQFVTDIMLKENEKSTVEGFSKVETSIELLLSNTLAFSLSVQNMESVQEFIHNNELGEIEKVQGKKELIIQLDKMLASYDFMKAAIIFKHDGAIGGSSYHRTFFSNNRYHPFYSTKEYTEAIHNPGKIVWATQFPKVYFSQSAAKGALQSSDIFIAGIRSIEKKRNSKNFGDVLLVSLKESVLRQYYGQLSEEHSEIVMLDEQGRLFSGTNLDRFGEVPYYFDDIDKSTQLGSFEVSSNHERNQVVYYRLKTTGWWIIKTMPVSFYQQNVSIIKPIMILVAIGVAILIVVLYSIGLMIVTKPLNALLKVIRKVGKGDLMQKTNRNTGVYEIDVIGSAFNDMLDNIHSLMENSKMMEREKHKLELVALQNQIKPHFFYNTIVSIRWMATLSGADNVADALIVLIKLLRPVFSSQQFLWTVKEELQFIENYLHLMELRFGNQVEHVVEYGDAGHIEQVQSNRIPRFSLQPIIENCFEHAFIQNQQLFIRIALITDGDILTIAVSDDGAGMDPLLADDYNSKFSREIMASDEEGLSETHIGLINVNKRVKLAAGNESGLAIESTEGRGTRVIVKINHKKVQESVDHTKSR</sequence>
<evidence type="ECO:0000256" key="1">
    <source>
        <dbReference type="ARBA" id="ARBA00004651"/>
    </source>
</evidence>
<dbReference type="Pfam" id="PF02518">
    <property type="entry name" value="HATPase_c"/>
    <property type="match status" value="1"/>
</dbReference>
<evidence type="ECO:0000313" key="14">
    <source>
        <dbReference type="EMBL" id="MBD2871368.1"/>
    </source>
</evidence>
<dbReference type="Gene3D" id="6.10.340.10">
    <property type="match status" value="1"/>
</dbReference>
<dbReference type="InterPro" id="IPR003594">
    <property type="entry name" value="HATPase_dom"/>
</dbReference>
<evidence type="ECO:0000256" key="9">
    <source>
        <dbReference type="ARBA" id="ARBA00022989"/>
    </source>
</evidence>
<evidence type="ECO:0000256" key="2">
    <source>
        <dbReference type="ARBA" id="ARBA00022475"/>
    </source>
</evidence>
<keyword evidence="7 14" id="KW-0418">Kinase</keyword>
<reference evidence="14" key="1">
    <citation type="submission" date="2020-09" db="EMBL/GenBank/DDBJ databases">
        <title>A novel bacterium of genus Paenibacillus, isolated from South China Sea.</title>
        <authorList>
            <person name="Huang H."/>
            <person name="Mo K."/>
            <person name="Hu Y."/>
        </authorList>
    </citation>
    <scope>NUCLEOTIDE SEQUENCE</scope>
    <source>
        <strain evidence="14">IB182493</strain>
    </source>
</reference>
<evidence type="ECO:0000256" key="3">
    <source>
        <dbReference type="ARBA" id="ARBA00022553"/>
    </source>
</evidence>
<name>A0A927H866_9BACL</name>